<dbReference type="AlphaFoldDB" id="S3W5W7"/>
<dbReference type="EMBL" id="AKWZ02000003">
    <property type="protein sequence ID" value="EPG75552.1"/>
    <property type="molecule type" value="Genomic_DNA"/>
</dbReference>
<dbReference type="RefSeq" id="WP_016548637.1">
    <property type="nucleotide sequence ID" value="NZ_AKWZ02000003.1"/>
</dbReference>
<comment type="caution">
    <text evidence="1">The sequence shown here is derived from an EMBL/GenBank/DDBJ whole genome shotgun (WGS) entry which is preliminary data.</text>
</comment>
<keyword evidence="2" id="KW-1185">Reference proteome</keyword>
<organism evidence="1 2">
    <name type="scientific">Leptospira fainei serovar Hurstbridge str. BUT 6</name>
    <dbReference type="NCBI Taxonomy" id="1193011"/>
    <lineage>
        <taxon>Bacteria</taxon>
        <taxon>Pseudomonadati</taxon>
        <taxon>Spirochaetota</taxon>
        <taxon>Spirochaetia</taxon>
        <taxon>Leptospirales</taxon>
        <taxon>Leptospiraceae</taxon>
        <taxon>Leptospira</taxon>
    </lineage>
</organism>
<evidence type="ECO:0000313" key="2">
    <source>
        <dbReference type="Proteomes" id="UP000014540"/>
    </source>
</evidence>
<gene>
    <name evidence="1" type="ORF">LEP1GSC058_1923</name>
</gene>
<dbReference type="Proteomes" id="UP000014540">
    <property type="component" value="Unassembled WGS sequence"/>
</dbReference>
<proteinExistence type="predicted"/>
<reference evidence="1" key="1">
    <citation type="submission" date="2013-04" db="EMBL/GenBank/DDBJ databases">
        <authorList>
            <person name="Harkins D.M."/>
            <person name="Durkin A.S."/>
            <person name="Selengut J.D."/>
            <person name="Sanka R."/>
            <person name="DePew J."/>
            <person name="Purushe J."/>
            <person name="Ahmed A."/>
            <person name="van der Linden H."/>
            <person name="Goris M.G.A."/>
            <person name="Hartskeerl R.A."/>
            <person name="Vinetz J.M."/>
            <person name="Sutton G.G."/>
            <person name="Nelson W.C."/>
            <person name="Fouts D.E."/>
        </authorList>
    </citation>
    <scope>NUCLEOTIDE SEQUENCE [LARGE SCALE GENOMIC DNA]</scope>
    <source>
        <strain evidence="1">BUT 6</strain>
    </source>
</reference>
<dbReference type="OrthoDB" id="324766at2"/>
<accession>S3W5W7</accession>
<sequence>MNKLVIFCILILGFNIYSEKEKYLSENSPTKLRTKPSNDSKVLNVIPPLTSIEVAMTKVRRLSKGKEKHWYYFPDGKGYINGIRSFKIKTPADAKSLELTRQNSTCLSISSERLLLSENKAAYYADFANEGEESVRVKQEGFYQITDGGIVVTLVSGSEEILLCNEGHDAEGKPCVKPLKPKKIDIKYYESLRGFLNSEDELPTAMYRKSYSKNCTITTVDKVNLCYGKPDTIVTGYWCIKE</sequence>
<evidence type="ECO:0000313" key="1">
    <source>
        <dbReference type="EMBL" id="EPG75552.1"/>
    </source>
</evidence>
<protein>
    <submittedName>
        <fullName evidence="1">Uncharacterized protein</fullName>
    </submittedName>
</protein>
<name>S3W5W7_9LEPT</name>